<dbReference type="PANTHER" id="PTHR43883:SF1">
    <property type="entry name" value="GLUCONOKINASE"/>
    <property type="match status" value="1"/>
</dbReference>
<dbReference type="Gene3D" id="3.40.50.300">
    <property type="entry name" value="P-loop containing nucleotide triphosphate hydrolases"/>
    <property type="match status" value="1"/>
</dbReference>
<sequence length="497" mass="53976">MPPDPFAAVRETHIGVVFLLGDRAYKLKKPVRTGFLDFSTTARRLAACHREVELNRRLAPDVYLGVSDVTEPMHDAEGRAAAIDHLVVMRRMPGERRLSTLVRSGAPLGPGLRGLARLLAAFHARARRGPQISIEGGREALHRRWADNLAETRPVRGAVLDDAVADTIERLALRFLAGRSALFSDRQAQDRIVDGHGDLIADDVFLLDDGARVLDCLEFDDRLRYVDGLDDVAFLAMDLERLGRPDLAEGFLGAYVAFSGDPAPAGLRHHYIAYRAFVRAKVAAMRHQQGDPTAAEEVAQHAELALRHLDDGAVRLALVGGLPGTGKTTLAGGLADRFGAVLLSSDRIRKELAGLDPGAPAPAGFRQGLYDPAHTAELYDELLHRAGELLVRGESVVLDASWTSAKYRHDAAELARRTHSDLLRLQCRTTAESAGRRIRTRPAGPSDATVPVAAAMAAEADEWPEAVTIPTSATIEESLARASSVWRLAPARTEAHR</sequence>
<dbReference type="InterPro" id="IPR011009">
    <property type="entry name" value="Kinase-like_dom_sf"/>
</dbReference>
<comment type="caution">
    <text evidence="1">The sequence shown here is derived from an EMBL/GenBank/DDBJ whole genome shotgun (WGS) entry which is preliminary data.</text>
</comment>
<dbReference type="SUPFAM" id="SSF52540">
    <property type="entry name" value="P-loop containing nucleoside triphosphate hydrolases"/>
    <property type="match status" value="1"/>
</dbReference>
<accession>A0ABX1SCL8</accession>
<keyword evidence="2" id="KW-1185">Reference proteome</keyword>
<dbReference type="EMBL" id="JAAXLA010000034">
    <property type="protein sequence ID" value="NMH99309.1"/>
    <property type="molecule type" value="Genomic_DNA"/>
</dbReference>
<gene>
    <name evidence="1" type="ORF">HF526_18620</name>
</gene>
<dbReference type="Pfam" id="PF13671">
    <property type="entry name" value="AAA_33"/>
    <property type="match status" value="1"/>
</dbReference>
<reference evidence="1 2" key="1">
    <citation type="submission" date="2020-04" db="EMBL/GenBank/DDBJ databases">
        <authorList>
            <person name="Klaysubun C."/>
            <person name="Duangmal K."/>
            <person name="Lipun K."/>
        </authorList>
    </citation>
    <scope>NUCLEOTIDE SEQUENCE [LARGE SCALE GENOMIC DNA]</scope>
    <source>
        <strain evidence="1 2">K10HN5</strain>
    </source>
</reference>
<organism evidence="1 2">
    <name type="scientific">Pseudonocardia acidicola</name>
    <dbReference type="NCBI Taxonomy" id="2724939"/>
    <lineage>
        <taxon>Bacteria</taxon>
        <taxon>Bacillati</taxon>
        <taxon>Actinomycetota</taxon>
        <taxon>Actinomycetes</taxon>
        <taxon>Pseudonocardiales</taxon>
        <taxon>Pseudonocardiaceae</taxon>
        <taxon>Pseudonocardia</taxon>
    </lineage>
</organism>
<evidence type="ECO:0000313" key="1">
    <source>
        <dbReference type="EMBL" id="NMH99309.1"/>
    </source>
</evidence>
<proteinExistence type="predicted"/>
<protein>
    <submittedName>
        <fullName evidence="1">AAA family ATPase</fullName>
    </submittedName>
</protein>
<dbReference type="PANTHER" id="PTHR43883">
    <property type="entry name" value="SLR0207 PROTEIN"/>
    <property type="match status" value="1"/>
</dbReference>
<name>A0ABX1SCL8_9PSEU</name>
<dbReference type="InterPro" id="IPR027417">
    <property type="entry name" value="P-loop_NTPase"/>
</dbReference>
<dbReference type="Proteomes" id="UP000820669">
    <property type="component" value="Unassembled WGS sequence"/>
</dbReference>
<evidence type="ECO:0000313" key="2">
    <source>
        <dbReference type="Proteomes" id="UP000820669"/>
    </source>
</evidence>
<dbReference type="SUPFAM" id="SSF56112">
    <property type="entry name" value="Protein kinase-like (PK-like)"/>
    <property type="match status" value="1"/>
</dbReference>
<dbReference type="InterPro" id="IPR052732">
    <property type="entry name" value="Cell-binding_unc_protein"/>
</dbReference>
<dbReference type="RefSeq" id="WP_169382793.1">
    <property type="nucleotide sequence ID" value="NZ_JAAXLA010000034.1"/>
</dbReference>